<dbReference type="AlphaFoldDB" id="S4XYZ9"/>
<dbReference type="EMBL" id="CP003969">
    <property type="protein sequence ID" value="AGP37704.1"/>
    <property type="molecule type" value="Genomic_DNA"/>
</dbReference>
<evidence type="ECO:0000313" key="1">
    <source>
        <dbReference type="EMBL" id="AGP37704.1"/>
    </source>
</evidence>
<accession>S4XYZ9</accession>
<dbReference type="KEGG" id="scu:SCE1572_26435"/>
<dbReference type="PATRIC" id="fig|1254432.3.peg.5980"/>
<dbReference type="Proteomes" id="UP000014803">
    <property type="component" value="Chromosome"/>
</dbReference>
<protein>
    <submittedName>
        <fullName evidence="1">Uncharacterized protein</fullName>
    </submittedName>
</protein>
<evidence type="ECO:0000313" key="2">
    <source>
        <dbReference type="Proteomes" id="UP000014803"/>
    </source>
</evidence>
<gene>
    <name evidence="1" type="ORF">SCE1572_26435</name>
</gene>
<organism evidence="1 2">
    <name type="scientific">Sorangium cellulosum So0157-2</name>
    <dbReference type="NCBI Taxonomy" id="1254432"/>
    <lineage>
        <taxon>Bacteria</taxon>
        <taxon>Pseudomonadati</taxon>
        <taxon>Myxococcota</taxon>
        <taxon>Polyangia</taxon>
        <taxon>Polyangiales</taxon>
        <taxon>Polyangiaceae</taxon>
        <taxon>Sorangium</taxon>
    </lineage>
</organism>
<proteinExistence type="predicted"/>
<reference evidence="1 2" key="1">
    <citation type="journal article" date="2013" name="Sci. Rep.">
        <title>Extraordinary expansion of a Sorangium cellulosum genome from an alkaline milieu.</title>
        <authorList>
            <person name="Han K."/>
            <person name="Li Z.F."/>
            <person name="Peng R."/>
            <person name="Zhu L.P."/>
            <person name="Zhou T."/>
            <person name="Wang L.G."/>
            <person name="Li S.G."/>
            <person name="Zhang X.B."/>
            <person name="Hu W."/>
            <person name="Wu Z.H."/>
            <person name="Qin N."/>
            <person name="Li Y.Z."/>
        </authorList>
    </citation>
    <scope>NUCLEOTIDE SEQUENCE [LARGE SCALE GENOMIC DNA]</scope>
    <source>
        <strain evidence="1 2">So0157-2</strain>
    </source>
</reference>
<dbReference type="HOGENOM" id="CLU_3173290_0_0_7"/>
<name>S4XYZ9_SORCE</name>
<sequence>MPRAGVVRATLTGIPRHDRDDVEVAPRVMKRAPHGRLRRLVPAPDGG</sequence>